<accession>A0ACB9J8I8</accession>
<dbReference type="Proteomes" id="UP001056120">
    <property type="component" value="Linkage Group LG05"/>
</dbReference>
<dbReference type="EMBL" id="CM042022">
    <property type="protein sequence ID" value="KAI3816055.1"/>
    <property type="molecule type" value="Genomic_DNA"/>
</dbReference>
<protein>
    <submittedName>
        <fullName evidence="1">Uncharacterized protein</fullName>
    </submittedName>
</protein>
<keyword evidence="2" id="KW-1185">Reference proteome</keyword>
<name>A0ACB9J8I8_9ASTR</name>
<reference evidence="1 2" key="2">
    <citation type="journal article" date="2022" name="Mol. Ecol. Resour.">
        <title>The genomes of chicory, endive, great burdock and yacon provide insights into Asteraceae paleo-polyploidization history and plant inulin production.</title>
        <authorList>
            <person name="Fan W."/>
            <person name="Wang S."/>
            <person name="Wang H."/>
            <person name="Wang A."/>
            <person name="Jiang F."/>
            <person name="Liu H."/>
            <person name="Zhao H."/>
            <person name="Xu D."/>
            <person name="Zhang Y."/>
        </authorList>
    </citation>
    <scope>NUCLEOTIDE SEQUENCE [LARGE SCALE GENOMIC DNA]</scope>
    <source>
        <strain evidence="2">cv. Yunnan</strain>
        <tissue evidence="1">Leaves</tissue>
    </source>
</reference>
<evidence type="ECO:0000313" key="1">
    <source>
        <dbReference type="EMBL" id="KAI3816055.1"/>
    </source>
</evidence>
<organism evidence="1 2">
    <name type="scientific">Smallanthus sonchifolius</name>
    <dbReference type="NCBI Taxonomy" id="185202"/>
    <lineage>
        <taxon>Eukaryota</taxon>
        <taxon>Viridiplantae</taxon>
        <taxon>Streptophyta</taxon>
        <taxon>Embryophyta</taxon>
        <taxon>Tracheophyta</taxon>
        <taxon>Spermatophyta</taxon>
        <taxon>Magnoliopsida</taxon>
        <taxon>eudicotyledons</taxon>
        <taxon>Gunneridae</taxon>
        <taxon>Pentapetalae</taxon>
        <taxon>asterids</taxon>
        <taxon>campanulids</taxon>
        <taxon>Asterales</taxon>
        <taxon>Asteraceae</taxon>
        <taxon>Asteroideae</taxon>
        <taxon>Heliantheae alliance</taxon>
        <taxon>Millerieae</taxon>
        <taxon>Smallanthus</taxon>
    </lineage>
</organism>
<proteinExistence type="predicted"/>
<sequence>MVESNSTEARRWLSRIYTVWAALTFESQWSSRRGEEECDVLQHMPKYGKFLKDLFSNKKKVEEVSKVSLSERCSAVVQNKQSKKLADPGHFTIPCLLGGLPWNHALADLGASINLMPYSIYKQLDLGEPKPTRMSISLADRSDACSYAAKALIDVFDGKLTLRVGDESFTFDVVKSMKEVEELLDAPDDYSDEVPDDLLEMMAELEGIIGKIPSVGMVEIVKTPDDPDESLEIVLVETPSLEPLPVIVVHPEGVETEQNPSFRAPRSRTLRKRTRALIESSKLRKCRACIDVPCGGKIEIRTGVL</sequence>
<gene>
    <name evidence="1" type="ORF">L1987_15740</name>
</gene>
<evidence type="ECO:0000313" key="2">
    <source>
        <dbReference type="Proteomes" id="UP001056120"/>
    </source>
</evidence>
<comment type="caution">
    <text evidence="1">The sequence shown here is derived from an EMBL/GenBank/DDBJ whole genome shotgun (WGS) entry which is preliminary data.</text>
</comment>
<reference evidence="2" key="1">
    <citation type="journal article" date="2022" name="Mol. Ecol. Resour.">
        <title>The genomes of chicory, endive, great burdock and yacon provide insights into Asteraceae palaeo-polyploidization history and plant inulin production.</title>
        <authorList>
            <person name="Fan W."/>
            <person name="Wang S."/>
            <person name="Wang H."/>
            <person name="Wang A."/>
            <person name="Jiang F."/>
            <person name="Liu H."/>
            <person name="Zhao H."/>
            <person name="Xu D."/>
            <person name="Zhang Y."/>
        </authorList>
    </citation>
    <scope>NUCLEOTIDE SEQUENCE [LARGE SCALE GENOMIC DNA]</scope>
    <source>
        <strain evidence="2">cv. Yunnan</strain>
    </source>
</reference>